<dbReference type="PANTHER" id="PTHR20855">
    <property type="entry name" value="ADIPOR/PROGESTIN RECEPTOR-RELATED"/>
    <property type="match status" value="1"/>
</dbReference>
<feature type="transmembrane region" description="Helical" evidence="7">
    <location>
        <begin position="123"/>
        <end position="141"/>
    </location>
</feature>
<dbReference type="EMBL" id="QXGM01000003">
    <property type="protein sequence ID" value="RSX54545.1"/>
    <property type="molecule type" value="Genomic_DNA"/>
</dbReference>
<feature type="binding site" evidence="5">
    <location>
        <position position="104"/>
    </location>
    <ligand>
        <name>Zn(2+)</name>
        <dbReference type="ChEBI" id="CHEBI:29105"/>
    </ligand>
</feature>
<evidence type="ECO:0000256" key="1">
    <source>
        <dbReference type="ARBA" id="ARBA00004141"/>
    </source>
</evidence>
<evidence type="ECO:0000256" key="4">
    <source>
        <dbReference type="ARBA" id="ARBA00023136"/>
    </source>
</evidence>
<evidence type="ECO:0000256" key="2">
    <source>
        <dbReference type="ARBA" id="ARBA00022692"/>
    </source>
</evidence>
<feature type="transmembrane region" description="Helical" evidence="7">
    <location>
        <begin position="245"/>
        <end position="262"/>
    </location>
</feature>
<dbReference type="AlphaFoldDB" id="A0A430FP01"/>
<comment type="subcellular location">
    <subcellularLocation>
        <location evidence="1">Membrane</location>
        <topology evidence="1">Multi-pass membrane protein</topology>
    </subcellularLocation>
</comment>
<evidence type="ECO:0000313" key="8">
    <source>
        <dbReference type="EMBL" id="RSX54545.1"/>
    </source>
</evidence>
<proteinExistence type="predicted"/>
<feature type="transmembrane region" description="Helical" evidence="7">
    <location>
        <begin position="148"/>
        <end position="168"/>
    </location>
</feature>
<evidence type="ECO:0000256" key="3">
    <source>
        <dbReference type="ARBA" id="ARBA00022989"/>
    </source>
</evidence>
<evidence type="ECO:0000256" key="7">
    <source>
        <dbReference type="SAM" id="Phobius"/>
    </source>
</evidence>
<keyword evidence="4 7" id="KW-0472">Membrane</keyword>
<dbReference type="Proteomes" id="UP000287609">
    <property type="component" value="Unassembled WGS sequence"/>
</dbReference>
<dbReference type="PANTHER" id="PTHR20855:SF3">
    <property type="entry name" value="LD03007P"/>
    <property type="match status" value="1"/>
</dbReference>
<dbReference type="GO" id="GO:0016020">
    <property type="term" value="C:membrane"/>
    <property type="evidence" value="ECO:0007669"/>
    <property type="project" value="UniProtKB-SubCell"/>
</dbReference>
<feature type="binding site" evidence="5">
    <location>
        <position position="241"/>
    </location>
    <ligand>
        <name>Zn(2+)</name>
        <dbReference type="ChEBI" id="CHEBI:29105"/>
    </ligand>
</feature>
<evidence type="ECO:0000256" key="5">
    <source>
        <dbReference type="PIRSR" id="PIRSR604254-1"/>
    </source>
</evidence>
<reference evidence="8 9" key="1">
    <citation type="submission" date="2018-09" db="EMBL/GenBank/DDBJ databases">
        <title>Characterization of the phylogenetic diversity of five novel species belonging to the genus Bifidobacterium.</title>
        <authorList>
            <person name="Lugli G.A."/>
            <person name="Duranti S."/>
            <person name="Milani C."/>
        </authorList>
    </citation>
    <scope>NUCLEOTIDE SEQUENCE [LARGE SCALE GENOMIC DNA]</scope>
    <source>
        <strain evidence="8 9">2036B</strain>
    </source>
</reference>
<feature type="transmembrane region" description="Helical" evidence="7">
    <location>
        <begin position="84"/>
        <end position="103"/>
    </location>
</feature>
<feature type="region of interest" description="Disordered" evidence="6">
    <location>
        <begin position="1"/>
        <end position="22"/>
    </location>
</feature>
<gene>
    <name evidence="8" type="ORF">D2E26_1345</name>
</gene>
<protein>
    <submittedName>
        <fullName evidence="8">Hemolysin III</fullName>
    </submittedName>
</protein>
<feature type="binding site" evidence="5">
    <location>
        <position position="237"/>
    </location>
    <ligand>
        <name>Zn(2+)</name>
        <dbReference type="ChEBI" id="CHEBI:29105"/>
    </ligand>
</feature>
<name>A0A430FP01_9BIFI</name>
<accession>A0A430FP01</accession>
<comment type="caution">
    <text evidence="8">The sequence shown here is derived from an EMBL/GenBank/DDBJ whole genome shotgun (WGS) entry which is preliminary data.</text>
</comment>
<evidence type="ECO:0000256" key="6">
    <source>
        <dbReference type="SAM" id="MobiDB-lite"/>
    </source>
</evidence>
<sequence>MLIGMSEFHKRPISQQDRRPHTLTASQLRVQHKRTQDIKLRRTMLRMLNEKPKLRGWIHAVTFPLCVAASIVLICLAPNGDMKVAVSIYGATAMLLFGVSATLHLGHGYFVPKVDNILVRLDYTNIFLIIAGTNTPFLFALQNVAVRWVYLGVVWFMAIVGMVAHLIWPDGLDWLFTIIYCVLGLAPFTIIWMFWTCPFIGPVPTILLICGGGCYIAGAVCFALRKPNPFPGWFGYHEIFHLGTVGGYVCHLIAIFMTVLAMH</sequence>
<dbReference type="Pfam" id="PF03006">
    <property type="entry name" value="HlyIII"/>
    <property type="match status" value="1"/>
</dbReference>
<organism evidence="8 9">
    <name type="scientific">Bifidobacterium dolichotidis</name>
    <dbReference type="NCBI Taxonomy" id="2306976"/>
    <lineage>
        <taxon>Bacteria</taxon>
        <taxon>Bacillati</taxon>
        <taxon>Actinomycetota</taxon>
        <taxon>Actinomycetes</taxon>
        <taxon>Bifidobacteriales</taxon>
        <taxon>Bifidobacteriaceae</taxon>
        <taxon>Bifidobacterium</taxon>
    </lineage>
</organism>
<evidence type="ECO:0000313" key="9">
    <source>
        <dbReference type="Proteomes" id="UP000287609"/>
    </source>
</evidence>
<feature type="transmembrane region" description="Helical" evidence="7">
    <location>
        <begin position="57"/>
        <end position="77"/>
    </location>
</feature>
<keyword evidence="2 7" id="KW-0812">Transmembrane</keyword>
<keyword evidence="5" id="KW-0862">Zinc</keyword>
<dbReference type="GO" id="GO:0046872">
    <property type="term" value="F:metal ion binding"/>
    <property type="evidence" value="ECO:0007669"/>
    <property type="project" value="UniProtKB-KW"/>
</dbReference>
<feature type="transmembrane region" description="Helical" evidence="7">
    <location>
        <begin position="206"/>
        <end position="225"/>
    </location>
</feature>
<keyword evidence="5" id="KW-0479">Metal-binding</keyword>
<dbReference type="InterPro" id="IPR004254">
    <property type="entry name" value="AdipoR/HlyIII-related"/>
</dbReference>
<keyword evidence="9" id="KW-1185">Reference proteome</keyword>
<keyword evidence="3 7" id="KW-1133">Transmembrane helix</keyword>
<feature type="transmembrane region" description="Helical" evidence="7">
    <location>
        <begin position="174"/>
        <end position="194"/>
    </location>
</feature>